<organism evidence="3 4">
    <name type="scientific">Brevibacillus thermoruber</name>
    <dbReference type="NCBI Taxonomy" id="33942"/>
    <lineage>
        <taxon>Bacteria</taxon>
        <taxon>Bacillati</taxon>
        <taxon>Bacillota</taxon>
        <taxon>Bacilli</taxon>
        <taxon>Bacillales</taxon>
        <taxon>Paenibacillaceae</taxon>
        <taxon>Brevibacillus</taxon>
    </lineage>
</organism>
<comment type="caution">
    <text evidence="3">The sequence shown here is derived from an EMBL/GenBank/DDBJ whole genome shotgun (WGS) entry which is preliminary data.</text>
</comment>
<feature type="transmembrane region" description="Helical" evidence="1">
    <location>
        <begin position="23"/>
        <end position="47"/>
    </location>
</feature>
<evidence type="ECO:0000256" key="1">
    <source>
        <dbReference type="SAM" id="Phobius"/>
    </source>
</evidence>
<dbReference type="GO" id="GO:0030153">
    <property type="term" value="P:bacteriocin immunity"/>
    <property type="evidence" value="ECO:0007669"/>
    <property type="project" value="InterPro"/>
</dbReference>
<evidence type="ECO:0000259" key="2">
    <source>
        <dbReference type="Pfam" id="PF06713"/>
    </source>
</evidence>
<keyword evidence="1" id="KW-0472">Membrane</keyword>
<proteinExistence type="predicted"/>
<sequence>MLLVILEGVQSLFTGTLGTNERIALFFVHFVLPCFLLWLVTSVCYIIENDALIIQYGPFKKIIPLDSINRVRKTSNPLASPALSLKRLEIVYNHQKTVLISPKDREAFMRLLQTRCPHAVMEW</sequence>
<reference evidence="3" key="1">
    <citation type="submission" date="2022-12" db="EMBL/GenBank/DDBJ databases">
        <title>Draft genome sequence of the thermophilic strain Brevibacillus thermoruber HT42, isolated from Los Humeros, Puebla, Mexico, with biotechnological potential.</title>
        <authorList>
            <person name="Lara Sanchez J."/>
            <person name="Solis Palacios R."/>
            <person name="Bustos Baena A.S."/>
            <person name="Ruz Baez A.E."/>
            <person name="Espinosa Luna G."/>
            <person name="Oliart Ros R.M."/>
        </authorList>
    </citation>
    <scope>NUCLEOTIDE SEQUENCE</scope>
    <source>
        <strain evidence="3">HT42</strain>
    </source>
</reference>
<name>A0A9X3Z4K2_9BACL</name>
<keyword evidence="1" id="KW-1133">Transmembrane helix</keyword>
<dbReference type="RefSeq" id="WP_271140618.1">
    <property type="nucleotide sequence ID" value="NZ_JAPYYP010000025.1"/>
</dbReference>
<evidence type="ECO:0000313" key="3">
    <source>
        <dbReference type="EMBL" id="MDA5110056.1"/>
    </source>
</evidence>
<dbReference type="Proteomes" id="UP001151071">
    <property type="component" value="Unassembled WGS sequence"/>
</dbReference>
<keyword evidence="1" id="KW-0812">Transmembrane</keyword>
<dbReference type="Pfam" id="PF06713">
    <property type="entry name" value="bPH_4"/>
    <property type="match status" value="1"/>
</dbReference>
<keyword evidence="4" id="KW-1185">Reference proteome</keyword>
<dbReference type="InterPro" id="IPR009589">
    <property type="entry name" value="PH_YyaB-like"/>
</dbReference>
<feature type="domain" description="Uncharacterized protein YyaB-like PH" evidence="2">
    <location>
        <begin position="44"/>
        <end position="116"/>
    </location>
</feature>
<dbReference type="AlphaFoldDB" id="A0A9X3Z4K2"/>
<protein>
    <submittedName>
        <fullName evidence="3">PH domain-containing protein</fullName>
    </submittedName>
</protein>
<evidence type="ECO:0000313" key="4">
    <source>
        <dbReference type="Proteomes" id="UP001151071"/>
    </source>
</evidence>
<gene>
    <name evidence="3" type="ORF">O3V59_16945</name>
</gene>
<dbReference type="EMBL" id="JAPYYP010000025">
    <property type="protein sequence ID" value="MDA5110056.1"/>
    <property type="molecule type" value="Genomic_DNA"/>
</dbReference>
<accession>A0A9X3Z4K2</accession>